<protein>
    <recommendedName>
        <fullName evidence="1">PatA-like N-terminal domain-containing protein</fullName>
    </recommendedName>
</protein>
<dbReference type="InterPro" id="IPR037257">
    <property type="entry name" value="T2SS_E_N_sf"/>
</dbReference>
<proteinExistence type="predicted"/>
<evidence type="ECO:0000313" key="2">
    <source>
        <dbReference type="EMBL" id="OQX91116.1"/>
    </source>
</evidence>
<dbReference type="PANTHER" id="PTHR36304:SF4">
    <property type="entry name" value="DUF4388 DOMAIN-CONTAINING PROTEIN"/>
    <property type="match status" value="1"/>
</dbReference>
<dbReference type="SUPFAM" id="SSF160246">
    <property type="entry name" value="EspE N-terminal domain-like"/>
    <property type="match status" value="1"/>
</dbReference>
<dbReference type="Pfam" id="PF14332">
    <property type="entry name" value="DUF4388"/>
    <property type="match status" value="1"/>
</dbReference>
<evidence type="ECO:0000313" key="3">
    <source>
        <dbReference type="Proteomes" id="UP000192611"/>
    </source>
</evidence>
<name>A0A1W9S308_9BACT</name>
<dbReference type="AlphaFoldDB" id="A0A1W9S308"/>
<comment type="caution">
    <text evidence="2">The sequence shown here is derived from an EMBL/GenBank/DDBJ whole genome shotgun (WGS) entry which is preliminary data.</text>
</comment>
<reference evidence="3" key="1">
    <citation type="submission" date="2017-03" db="EMBL/GenBank/DDBJ databases">
        <title>Novel pathways for hydrocarbon cycling and metabolic interdependencies in hydrothermal sediment communities.</title>
        <authorList>
            <person name="Dombrowski N."/>
            <person name="Seitz K."/>
            <person name="Teske A."/>
            <person name="Baker B."/>
        </authorList>
    </citation>
    <scope>NUCLEOTIDE SEQUENCE [LARGE SCALE GENOMIC DNA]</scope>
</reference>
<dbReference type="InterPro" id="IPR025497">
    <property type="entry name" value="PatA-like_N"/>
</dbReference>
<sequence length="392" mass="45114">MISLSGDMETVDLPDVLSVISQNEKSGVFTIRRGMEEKKLYFKKGMLVFASSTDDSEKLGEVMLQSGLIDEKTLIEARRRQVDTNERIGNILMTSGIISQDNLIQALKAQISKILSNLLNWWGGYFTFDEGDFPIPDKVVVGFDLKGIIMEAATSADEWMKVKKKIPSTDVVPRMKHEMPDGVESVEIDRMRWRVFSLIDGRRTIREICSLAPYADMVTCRFLVEFAEKGVVDIPRMRDEDVSWENQLERSQIEPVVDFYNEVFRLIHRRSFDIDKKNARTIIEKAYLETVNRHSHIFNDLDLRDDGSLDRDIVVHNILGISRTRRVEVVQDAFNDFIITTLKKLQDFYGKKEVNVIQKEVQNLIDFLMHREGSILSKLGVKEGINLLIESM</sequence>
<gene>
    <name evidence="2" type="ORF">B6D57_00830</name>
</gene>
<dbReference type="EMBL" id="NATQ01000011">
    <property type="protein sequence ID" value="OQX91116.1"/>
    <property type="molecule type" value="Genomic_DNA"/>
</dbReference>
<dbReference type="Proteomes" id="UP000192611">
    <property type="component" value="Unassembled WGS sequence"/>
</dbReference>
<feature type="domain" description="PatA-like N-terminal" evidence="1">
    <location>
        <begin position="5"/>
        <end position="159"/>
    </location>
</feature>
<accession>A0A1W9S308</accession>
<organism evidence="2 3">
    <name type="scientific">Candidatus Coatesbacteria bacterium 4484_99</name>
    <dbReference type="NCBI Taxonomy" id="1970774"/>
    <lineage>
        <taxon>Bacteria</taxon>
        <taxon>Candidatus Coatesiibacteriota</taxon>
    </lineage>
</organism>
<evidence type="ECO:0000259" key="1">
    <source>
        <dbReference type="Pfam" id="PF14332"/>
    </source>
</evidence>
<dbReference type="PANTHER" id="PTHR36304">
    <property type="entry name" value="DOMAIN GTPASE-ACTIVATING PROTEIN, PUTATIVE-RELATED-RELATED"/>
    <property type="match status" value="1"/>
</dbReference>